<dbReference type="InterPro" id="IPR004332">
    <property type="entry name" value="Transposase_MuDR"/>
</dbReference>
<dbReference type="EMBL" id="SDMP01000010">
    <property type="protein sequence ID" value="RYR33874.1"/>
    <property type="molecule type" value="Genomic_DNA"/>
</dbReference>
<protein>
    <recommendedName>
        <fullName evidence="1">Transposase MuDR plant domain-containing protein</fullName>
    </recommendedName>
</protein>
<evidence type="ECO:0000259" key="1">
    <source>
        <dbReference type="Pfam" id="PF03108"/>
    </source>
</evidence>
<gene>
    <name evidence="2" type="ORF">Ahy_A10g048538</name>
</gene>
<organism evidence="2 3">
    <name type="scientific">Arachis hypogaea</name>
    <name type="common">Peanut</name>
    <dbReference type="NCBI Taxonomy" id="3818"/>
    <lineage>
        <taxon>Eukaryota</taxon>
        <taxon>Viridiplantae</taxon>
        <taxon>Streptophyta</taxon>
        <taxon>Embryophyta</taxon>
        <taxon>Tracheophyta</taxon>
        <taxon>Spermatophyta</taxon>
        <taxon>Magnoliopsida</taxon>
        <taxon>eudicotyledons</taxon>
        <taxon>Gunneridae</taxon>
        <taxon>Pentapetalae</taxon>
        <taxon>rosids</taxon>
        <taxon>fabids</taxon>
        <taxon>Fabales</taxon>
        <taxon>Fabaceae</taxon>
        <taxon>Papilionoideae</taxon>
        <taxon>50 kb inversion clade</taxon>
        <taxon>dalbergioids sensu lato</taxon>
        <taxon>Dalbergieae</taxon>
        <taxon>Pterocarpus clade</taxon>
        <taxon>Arachis</taxon>
    </lineage>
</organism>
<evidence type="ECO:0000313" key="2">
    <source>
        <dbReference type="EMBL" id="RYR33874.1"/>
    </source>
</evidence>
<name>A0A445B5C3_ARAHY</name>
<accession>A0A445B5C3</accession>
<dbReference type="Pfam" id="PF03108">
    <property type="entry name" value="DBD_Tnp_Mut"/>
    <property type="match status" value="1"/>
</dbReference>
<evidence type="ECO:0000313" key="3">
    <source>
        <dbReference type="Proteomes" id="UP000289738"/>
    </source>
</evidence>
<comment type="caution">
    <text evidence="2">The sequence shown here is derived from an EMBL/GenBank/DDBJ whole genome shotgun (WGS) entry which is preliminary data.</text>
</comment>
<sequence length="94" mass="10393">MQTLDLAAMHAPKFYEYVNVDEGNVAAEDGKFSVGMKFGSSELVISTIKTYAISRGAGYTVYEFQPQIFYAKCKGYATGCDWLIQASLIRKKGC</sequence>
<dbReference type="AlphaFoldDB" id="A0A445B5C3"/>
<keyword evidence="3" id="KW-1185">Reference proteome</keyword>
<dbReference type="Proteomes" id="UP000289738">
    <property type="component" value="Chromosome A10"/>
</dbReference>
<feature type="domain" description="Transposase MuDR plant" evidence="1">
    <location>
        <begin position="31"/>
        <end position="92"/>
    </location>
</feature>
<reference evidence="2 3" key="1">
    <citation type="submission" date="2019-01" db="EMBL/GenBank/DDBJ databases">
        <title>Sequencing of cultivated peanut Arachis hypogaea provides insights into genome evolution and oil improvement.</title>
        <authorList>
            <person name="Chen X."/>
        </authorList>
    </citation>
    <scope>NUCLEOTIDE SEQUENCE [LARGE SCALE GENOMIC DNA]</scope>
    <source>
        <strain evidence="3">cv. Fuhuasheng</strain>
        <tissue evidence="2">Leaves</tissue>
    </source>
</reference>
<proteinExistence type="predicted"/>